<keyword evidence="1" id="KW-0175">Coiled coil</keyword>
<feature type="region of interest" description="Disordered" evidence="2">
    <location>
        <begin position="294"/>
        <end position="316"/>
    </location>
</feature>
<sequence length="343" mass="34289">MTLSIAFGAAAASLSPVRRSAAEASPDETAQGGLDPQQDETPSVTVTLSQYARDRMAAMNQAIRTLSAQNAQAGEQRKAAARARIDDIRQRIELLKKLAVGLGPKAAKALLAQIRQLAHELGHAAGELKGNGSAEAGNVVGIGAARGDAGGQASPASASPGAPAETPDEAGAGQGGSLDAAPETVEAAPEPSADPADASSSDADETVAAAPEASTKGGASAEAEVSRALDEAQASPGLKGAAAFGGPSQNDQDSARIRDAVRGLRQLLALVKAQLQHDERNRRTLREVEARLRDSEQAARDIQTAPAASASVSTAAVSTPDAAVSSAVAATPALPAGGLSISV</sequence>
<feature type="compositionally biased region" description="Low complexity" evidence="2">
    <location>
        <begin position="151"/>
        <end position="164"/>
    </location>
</feature>
<protein>
    <submittedName>
        <fullName evidence="3">Uncharacterized protein</fullName>
    </submittedName>
</protein>
<feature type="compositionally biased region" description="Low complexity" evidence="2">
    <location>
        <begin position="180"/>
        <end position="210"/>
    </location>
</feature>
<evidence type="ECO:0000313" key="3">
    <source>
        <dbReference type="EMBL" id="TRX74262.1"/>
    </source>
</evidence>
<dbReference type="RefSeq" id="WP_143489000.1">
    <property type="nucleotide sequence ID" value="NZ_VJOY01000009.1"/>
</dbReference>
<accession>A0A553GXN2</accession>
<evidence type="ECO:0000256" key="2">
    <source>
        <dbReference type="SAM" id="MobiDB-lite"/>
    </source>
</evidence>
<keyword evidence="4" id="KW-1185">Reference proteome</keyword>
<feature type="region of interest" description="Disordered" evidence="2">
    <location>
        <begin position="11"/>
        <end position="44"/>
    </location>
</feature>
<comment type="caution">
    <text evidence="3">The sequence shown here is derived from an EMBL/GenBank/DDBJ whole genome shotgun (WGS) entry which is preliminary data.</text>
</comment>
<gene>
    <name evidence="3" type="ORF">FM069_14125</name>
</gene>
<dbReference type="AlphaFoldDB" id="A0A553GXN2"/>
<organism evidence="3 4">
    <name type="scientific">Pseudomonas mangiferae</name>
    <dbReference type="NCBI Taxonomy" id="2593654"/>
    <lineage>
        <taxon>Bacteria</taxon>
        <taxon>Pseudomonadati</taxon>
        <taxon>Pseudomonadota</taxon>
        <taxon>Gammaproteobacteria</taxon>
        <taxon>Pseudomonadales</taxon>
        <taxon>Pseudomonadaceae</taxon>
        <taxon>Pseudomonas</taxon>
    </lineage>
</organism>
<evidence type="ECO:0000313" key="4">
    <source>
        <dbReference type="Proteomes" id="UP000315235"/>
    </source>
</evidence>
<dbReference type="Proteomes" id="UP000315235">
    <property type="component" value="Unassembled WGS sequence"/>
</dbReference>
<feature type="region of interest" description="Disordered" evidence="2">
    <location>
        <begin position="146"/>
        <end position="257"/>
    </location>
</feature>
<feature type="compositionally biased region" description="Low complexity" evidence="2">
    <location>
        <begin position="304"/>
        <end position="316"/>
    </location>
</feature>
<name>A0A553GXN2_9PSED</name>
<proteinExistence type="predicted"/>
<feature type="coiled-coil region" evidence="1">
    <location>
        <begin position="56"/>
        <end position="98"/>
    </location>
</feature>
<reference evidence="3 4" key="1">
    <citation type="submission" date="2019-07" db="EMBL/GenBank/DDBJ databases">
        <title>Pseudomonas mangiferae sp. nov., isolated from bark of mango tree in Thailand.</title>
        <authorList>
            <person name="Srisuk N."/>
            <person name="Anurat P."/>
        </authorList>
    </citation>
    <scope>NUCLEOTIDE SEQUENCE [LARGE SCALE GENOMIC DNA]</scope>
    <source>
        <strain evidence="3 4">DMKU_BBB3-04</strain>
    </source>
</reference>
<dbReference type="EMBL" id="VJOY01000009">
    <property type="protein sequence ID" value="TRX74262.1"/>
    <property type="molecule type" value="Genomic_DNA"/>
</dbReference>
<evidence type="ECO:0000256" key="1">
    <source>
        <dbReference type="SAM" id="Coils"/>
    </source>
</evidence>